<dbReference type="Pfam" id="PF07690">
    <property type="entry name" value="MFS_1"/>
    <property type="match status" value="1"/>
</dbReference>
<accession>A0A4Q1BJA7</accession>
<dbReference type="PANTHER" id="PTHR23504:SF15">
    <property type="entry name" value="MAJOR FACILITATOR SUPERFAMILY (MFS) PROFILE DOMAIN-CONTAINING PROTEIN"/>
    <property type="match status" value="1"/>
</dbReference>
<dbReference type="InParanoid" id="A0A4Q1BJA7"/>
<dbReference type="PROSITE" id="PS50850">
    <property type="entry name" value="MFS"/>
    <property type="match status" value="1"/>
</dbReference>
<dbReference type="SUPFAM" id="SSF103473">
    <property type="entry name" value="MFS general substrate transporter"/>
    <property type="match status" value="1"/>
</dbReference>
<evidence type="ECO:0000256" key="1">
    <source>
        <dbReference type="ARBA" id="ARBA00004141"/>
    </source>
</evidence>
<evidence type="ECO:0000256" key="2">
    <source>
        <dbReference type="ARBA" id="ARBA00022448"/>
    </source>
</evidence>
<keyword evidence="4 7" id="KW-1133">Transmembrane helix</keyword>
<evidence type="ECO:0000256" key="5">
    <source>
        <dbReference type="ARBA" id="ARBA00023136"/>
    </source>
</evidence>
<feature type="domain" description="Major facilitator superfamily (MFS) profile" evidence="8">
    <location>
        <begin position="151"/>
        <end position="332"/>
    </location>
</feature>
<dbReference type="GO" id="GO:0016020">
    <property type="term" value="C:membrane"/>
    <property type="evidence" value="ECO:0007669"/>
    <property type="project" value="UniProtKB-SubCell"/>
</dbReference>
<name>A0A4Q1BJA7_TREME</name>
<evidence type="ECO:0000256" key="6">
    <source>
        <dbReference type="SAM" id="MobiDB-lite"/>
    </source>
</evidence>
<gene>
    <name evidence="9" type="ORF">M231_04944</name>
</gene>
<evidence type="ECO:0000256" key="4">
    <source>
        <dbReference type="ARBA" id="ARBA00022989"/>
    </source>
</evidence>
<dbReference type="OrthoDB" id="419616at2759"/>
<evidence type="ECO:0000313" key="10">
    <source>
        <dbReference type="Proteomes" id="UP000289152"/>
    </source>
</evidence>
<evidence type="ECO:0000256" key="7">
    <source>
        <dbReference type="SAM" id="Phobius"/>
    </source>
</evidence>
<dbReference type="InterPro" id="IPR011701">
    <property type="entry name" value="MFS"/>
</dbReference>
<dbReference type="VEuPathDB" id="FungiDB:TREMEDRAFT_58419"/>
<dbReference type="GO" id="GO:0022857">
    <property type="term" value="F:transmembrane transporter activity"/>
    <property type="evidence" value="ECO:0007669"/>
    <property type="project" value="InterPro"/>
</dbReference>
<dbReference type="PANTHER" id="PTHR23504">
    <property type="entry name" value="MAJOR FACILITATOR SUPERFAMILY DOMAIN-CONTAINING PROTEIN 10"/>
    <property type="match status" value="1"/>
</dbReference>
<evidence type="ECO:0000259" key="8">
    <source>
        <dbReference type="PROSITE" id="PS50850"/>
    </source>
</evidence>
<keyword evidence="2" id="KW-0813">Transport</keyword>
<keyword evidence="3 7" id="KW-0812">Transmembrane</keyword>
<feature type="compositionally biased region" description="Basic and acidic residues" evidence="6">
    <location>
        <begin position="131"/>
        <end position="140"/>
    </location>
</feature>
<organism evidence="9 10">
    <name type="scientific">Tremella mesenterica</name>
    <name type="common">Jelly fungus</name>
    <dbReference type="NCBI Taxonomy" id="5217"/>
    <lineage>
        <taxon>Eukaryota</taxon>
        <taxon>Fungi</taxon>
        <taxon>Dikarya</taxon>
        <taxon>Basidiomycota</taxon>
        <taxon>Agaricomycotina</taxon>
        <taxon>Tremellomycetes</taxon>
        <taxon>Tremellales</taxon>
        <taxon>Tremellaceae</taxon>
        <taxon>Tremella</taxon>
    </lineage>
</organism>
<evidence type="ECO:0000313" key="9">
    <source>
        <dbReference type="EMBL" id="RXK37788.1"/>
    </source>
</evidence>
<sequence>MLSKRKEIGNIYLPLTPTSKRFDQGIPPILPDDDQLDPSSHTSSHIPILPSQSIKSYSSSFLKLTETNSPISPSHSNTLAAQPSNLHDIPLGEIDTSIIFKRNEQDTTQLKKLKCNDDNDGEAEEDEEKAEEDREGRGSKDTQSTSIPWKLLLPILFLRVAESSAYSVIFPFVTDMITSFSVPRERVGFYAGVAEGVMMLVEAAGATSWAKMADKYGRKPCLMIGLGGTMWVVVMVGFSEGVWSLIFWRGVLGLNPSGLLNKLLASEISTPYNRDAIFAVHSPSFATGYTIGTLIGGELTHPFGRLPGFLGGNNEFWRRWPYALPCCVNGGL</sequence>
<keyword evidence="5 7" id="KW-0472">Membrane</keyword>
<feature type="compositionally biased region" description="Acidic residues" evidence="6">
    <location>
        <begin position="118"/>
        <end position="130"/>
    </location>
</feature>
<proteinExistence type="predicted"/>
<comment type="caution">
    <text evidence="9">The sequence shown here is derived from an EMBL/GenBank/DDBJ whole genome shotgun (WGS) entry which is preliminary data.</text>
</comment>
<dbReference type="InterPro" id="IPR020846">
    <property type="entry name" value="MFS_dom"/>
</dbReference>
<protein>
    <recommendedName>
        <fullName evidence="8">Major facilitator superfamily (MFS) profile domain-containing protein</fullName>
    </recommendedName>
</protein>
<dbReference type="EMBL" id="SDIL01000060">
    <property type="protein sequence ID" value="RXK37788.1"/>
    <property type="molecule type" value="Genomic_DNA"/>
</dbReference>
<comment type="subcellular location">
    <subcellularLocation>
        <location evidence="1">Membrane</location>
        <topology evidence="1">Multi-pass membrane protein</topology>
    </subcellularLocation>
</comment>
<dbReference type="Gene3D" id="1.20.1250.20">
    <property type="entry name" value="MFS general substrate transporter like domains"/>
    <property type="match status" value="1"/>
</dbReference>
<keyword evidence="10" id="KW-1185">Reference proteome</keyword>
<feature type="transmembrane region" description="Helical" evidence="7">
    <location>
        <begin position="222"/>
        <end position="248"/>
    </location>
</feature>
<feature type="region of interest" description="Disordered" evidence="6">
    <location>
        <begin position="17"/>
        <end position="48"/>
    </location>
</feature>
<feature type="transmembrane region" description="Helical" evidence="7">
    <location>
        <begin position="189"/>
        <end position="210"/>
    </location>
</feature>
<reference evidence="9 10" key="1">
    <citation type="submission" date="2016-06" db="EMBL/GenBank/DDBJ databases">
        <title>Evolution of pathogenesis and genome organization in the Tremellales.</title>
        <authorList>
            <person name="Cuomo C."/>
            <person name="Litvintseva A."/>
            <person name="Heitman J."/>
            <person name="Chen Y."/>
            <person name="Sun S."/>
            <person name="Springer D."/>
            <person name="Dromer F."/>
            <person name="Young S."/>
            <person name="Zeng Q."/>
            <person name="Chapman S."/>
            <person name="Gujja S."/>
            <person name="Saif S."/>
            <person name="Birren B."/>
        </authorList>
    </citation>
    <scope>NUCLEOTIDE SEQUENCE [LARGE SCALE GENOMIC DNA]</scope>
    <source>
        <strain evidence="9 10">ATCC 28783</strain>
    </source>
</reference>
<dbReference type="AlphaFoldDB" id="A0A4Q1BJA7"/>
<evidence type="ECO:0000256" key="3">
    <source>
        <dbReference type="ARBA" id="ARBA00022692"/>
    </source>
</evidence>
<feature type="region of interest" description="Disordered" evidence="6">
    <location>
        <begin position="111"/>
        <end position="144"/>
    </location>
</feature>
<feature type="transmembrane region" description="Helical" evidence="7">
    <location>
        <begin position="151"/>
        <end position="169"/>
    </location>
</feature>
<feature type="compositionally biased region" description="Polar residues" evidence="6">
    <location>
        <begin position="39"/>
        <end position="48"/>
    </location>
</feature>
<dbReference type="InterPro" id="IPR036259">
    <property type="entry name" value="MFS_trans_sf"/>
</dbReference>
<dbReference type="Proteomes" id="UP000289152">
    <property type="component" value="Unassembled WGS sequence"/>
</dbReference>